<evidence type="ECO:0000256" key="4">
    <source>
        <dbReference type="ARBA" id="ARBA00022679"/>
    </source>
</evidence>
<evidence type="ECO:0000259" key="9">
    <source>
        <dbReference type="Pfam" id="PF13231"/>
    </source>
</evidence>
<evidence type="ECO:0000313" key="11">
    <source>
        <dbReference type="Proteomes" id="UP000027583"/>
    </source>
</evidence>
<feature type="transmembrane region" description="Helical" evidence="8">
    <location>
        <begin position="134"/>
        <end position="152"/>
    </location>
</feature>
<comment type="subcellular location">
    <subcellularLocation>
        <location evidence="1">Cell membrane</location>
        <topology evidence="1">Multi-pass membrane protein</topology>
    </subcellularLocation>
</comment>
<keyword evidence="4" id="KW-0808">Transferase</keyword>
<feature type="transmembrane region" description="Helical" evidence="8">
    <location>
        <begin position="7"/>
        <end position="27"/>
    </location>
</feature>
<dbReference type="GO" id="GO:0005886">
    <property type="term" value="C:plasma membrane"/>
    <property type="evidence" value="ECO:0007669"/>
    <property type="project" value="UniProtKB-SubCell"/>
</dbReference>
<proteinExistence type="predicted"/>
<evidence type="ECO:0000256" key="6">
    <source>
        <dbReference type="ARBA" id="ARBA00022989"/>
    </source>
</evidence>
<name>A0A060QKZ5_9PROT</name>
<organism evidence="10 11">
    <name type="scientific">Asaia bogorensis</name>
    <dbReference type="NCBI Taxonomy" id="91915"/>
    <lineage>
        <taxon>Bacteria</taxon>
        <taxon>Pseudomonadati</taxon>
        <taxon>Pseudomonadota</taxon>
        <taxon>Alphaproteobacteria</taxon>
        <taxon>Acetobacterales</taxon>
        <taxon>Acetobacteraceae</taxon>
        <taxon>Asaia</taxon>
    </lineage>
</organism>
<evidence type="ECO:0000256" key="7">
    <source>
        <dbReference type="ARBA" id="ARBA00023136"/>
    </source>
</evidence>
<keyword evidence="6 8" id="KW-1133">Transmembrane helix</keyword>
<dbReference type="InterPro" id="IPR038731">
    <property type="entry name" value="RgtA/B/C-like"/>
</dbReference>
<feature type="transmembrane region" description="Helical" evidence="8">
    <location>
        <begin position="294"/>
        <end position="312"/>
    </location>
</feature>
<dbReference type="AlphaFoldDB" id="A0A060QKZ5"/>
<comment type="caution">
    <text evidence="10">The sequence shown here is derived from an EMBL/GenBank/DDBJ whole genome shotgun (WGS) entry which is preliminary data.</text>
</comment>
<feature type="transmembrane region" description="Helical" evidence="8">
    <location>
        <begin position="104"/>
        <end position="122"/>
    </location>
</feature>
<dbReference type="GO" id="GO:0016763">
    <property type="term" value="F:pentosyltransferase activity"/>
    <property type="evidence" value="ECO:0007669"/>
    <property type="project" value="TreeGrafter"/>
</dbReference>
<protein>
    <recommendedName>
        <fullName evidence="9">Glycosyltransferase RgtA/B/C/D-like domain-containing protein</fullName>
    </recommendedName>
</protein>
<feature type="transmembrane region" description="Helical" evidence="8">
    <location>
        <begin position="263"/>
        <end position="282"/>
    </location>
</feature>
<evidence type="ECO:0000313" key="10">
    <source>
        <dbReference type="EMBL" id="CDG40321.1"/>
    </source>
</evidence>
<dbReference type="eggNOG" id="COG1807">
    <property type="taxonomic scope" value="Bacteria"/>
</dbReference>
<dbReference type="Pfam" id="PF13231">
    <property type="entry name" value="PMT_2"/>
    <property type="match status" value="1"/>
</dbReference>
<evidence type="ECO:0000256" key="2">
    <source>
        <dbReference type="ARBA" id="ARBA00022475"/>
    </source>
</evidence>
<keyword evidence="3" id="KW-0328">Glycosyltransferase</keyword>
<evidence type="ECO:0000256" key="5">
    <source>
        <dbReference type="ARBA" id="ARBA00022692"/>
    </source>
</evidence>
<feature type="transmembrane region" description="Helical" evidence="8">
    <location>
        <begin position="342"/>
        <end position="360"/>
    </location>
</feature>
<dbReference type="PANTHER" id="PTHR33908">
    <property type="entry name" value="MANNOSYLTRANSFERASE YKCB-RELATED"/>
    <property type="match status" value="1"/>
</dbReference>
<evidence type="ECO:0000256" key="8">
    <source>
        <dbReference type="SAM" id="Phobius"/>
    </source>
</evidence>
<dbReference type="GO" id="GO:0009103">
    <property type="term" value="P:lipopolysaccharide biosynthetic process"/>
    <property type="evidence" value="ECO:0007669"/>
    <property type="project" value="UniProtKB-ARBA"/>
</dbReference>
<reference evidence="10 11" key="2">
    <citation type="journal article" date="2014" name="PLoS ONE">
        <title>Evolution of mitochondria reconstructed from the energy metabolism of living bacteria.</title>
        <authorList>
            <person name="Degli Esposti M."/>
            <person name="Chouaia B."/>
            <person name="Comandatore F."/>
            <person name="Crotti E."/>
            <person name="Sassera D."/>
            <person name="Lievens P.M."/>
            <person name="Daffonchio D."/>
            <person name="Bandi C."/>
        </authorList>
    </citation>
    <scope>NUCLEOTIDE SEQUENCE [LARGE SCALE GENOMIC DNA]</scope>
    <source>
        <strain evidence="10 11">SF2.1</strain>
    </source>
</reference>
<keyword evidence="7 8" id="KW-0472">Membrane</keyword>
<feature type="domain" description="Glycosyltransferase RgtA/B/C/D-like" evidence="9">
    <location>
        <begin position="62"/>
        <end position="224"/>
    </location>
</feature>
<keyword evidence="2" id="KW-1003">Cell membrane</keyword>
<sequence>MKQLNKIVVAYYPHFFLLFAALLIRFMTLGNPILEWDEEFYLFGGGRLLQGYLPYVDFWDRKPIGLFLLYAVFHLFGAYRVIAYQIGALLALWGTALLIRRMALRIAPASGALVAALIYEIWPTLAQGEGGQSPVFYNLLVAGAMCLLLDHLQDFQGNDRKRRRTLGILIMLLFGVAIQIKYTVVFEGMFAGLYLIYREIRSGSAPRSIIADSAIWVFVAVLPTIASALFYIMSGYGHEWLFSNISSVFLRATESHQIISERLIKLMPLLGPFFIVMGVNFLSGRSYSAQQAPYVSFLTMWAMVAFGAFVIFGTWYIHYILPLLVPFSIQIAPLFYRKSGRNLAWLMAILGLVASQLSTWKHLRSSGGEELFLALEKSVDYGKSGCLFIYNGPVALYDALPYCRLTSHPFPSHFGLQREAGATGMDPLAELHAVLTQEPAYIISQEPEAAGENRNVRKALYDALSRDYVRTYSWISRPHRRMLSVYKRSGGVLPPHPALAPVPQSE</sequence>
<feature type="transmembrane region" description="Helical" evidence="8">
    <location>
        <begin position="164"/>
        <end position="197"/>
    </location>
</feature>
<evidence type="ECO:0000256" key="1">
    <source>
        <dbReference type="ARBA" id="ARBA00004651"/>
    </source>
</evidence>
<keyword evidence="5 8" id="KW-0812">Transmembrane</keyword>
<dbReference type="PANTHER" id="PTHR33908:SF11">
    <property type="entry name" value="MEMBRANE PROTEIN"/>
    <property type="match status" value="1"/>
</dbReference>
<feature type="transmembrane region" description="Helical" evidence="8">
    <location>
        <begin position="209"/>
        <end position="232"/>
    </location>
</feature>
<gene>
    <name evidence="10" type="ORF">ASAP_2276</name>
</gene>
<evidence type="ECO:0000256" key="3">
    <source>
        <dbReference type="ARBA" id="ARBA00022676"/>
    </source>
</evidence>
<feature type="transmembrane region" description="Helical" evidence="8">
    <location>
        <begin position="67"/>
        <end position="92"/>
    </location>
</feature>
<reference evidence="10 11" key="1">
    <citation type="journal article" date="2014" name="Genome Biol. Evol.">
        <title>Acetic acid bacteria genomes reveal functional traits for adaptation to life in insect guts.</title>
        <authorList>
            <person name="Chouaia B."/>
            <person name="Gaiarsa S."/>
            <person name="Crotti E."/>
            <person name="Comandatore F."/>
            <person name="Degli Esposti M."/>
            <person name="Ricci I."/>
            <person name="Alma A."/>
            <person name="Favia G."/>
            <person name="Bandi C."/>
            <person name="Daffonchio D."/>
        </authorList>
    </citation>
    <scope>NUCLEOTIDE SEQUENCE [LARGE SCALE GENOMIC DNA]</scope>
    <source>
        <strain evidence="10 11">SF2.1</strain>
    </source>
</reference>
<accession>A0A060QKZ5</accession>
<dbReference type="Proteomes" id="UP000027583">
    <property type="component" value="Unassembled WGS sequence"/>
</dbReference>
<dbReference type="EMBL" id="CBLX010000015">
    <property type="protein sequence ID" value="CDG40321.1"/>
    <property type="molecule type" value="Genomic_DNA"/>
</dbReference>
<dbReference type="InterPro" id="IPR050297">
    <property type="entry name" value="LipidA_mod_glycosyltrf_83"/>
</dbReference>